<sequence length="606" mass="68053">MSFIFPFETAPFNELNATEQTQLREVALHVRITAGDRLLVPDSTPQHLWVIRDGHAQLEEDDHVHVLTSGEAISWRALLTERNHASVVALDDVLAWQIPKTTLMPLLANNLRFSARVFAAMATDLADDEDIDHNRELMSLMLVRVKDAYLQKPFYVDGQLDVVSVCRLLAEHRLTNALVRDVQQGGERIGMFTTTDLRDALLKPIAPHLLPIRDVARFDLITLGPDAELFEALLIMLRHRVHRVLVKDGDTILGLLSQLDLMSFMSNHSHLITLQVEQARTVDDLRAAAHQVDDSIKMLQRGGMRIEIISKLVSELNGQIFARLWSLLAPAELQQNSCLLVMGSEGRSEQILKTDQDNALLLRDGYSCVDLASITGQFSAALLTFGYPPCPGNIMITNPLWCQSLAAFRETITQWLFDADPEGKMNLAIFLDARAIAGDASLLANAREHALNLATGSLSYMARMASAIDQFAEPTQGWWSRITKLQISEPETFDLKKIGTFPIVHGTRALALEHRLETLGTVERLQELGHRQLLPTALVRDLVETLHLLMAMKLRNNLRQQSLGQPISNLIELNTLGTLDRDLLKDALLIIKQFKQHLRLHYRLEA</sequence>
<dbReference type="OrthoDB" id="9808528at2"/>
<dbReference type="PANTHER" id="PTHR43080:SF2">
    <property type="entry name" value="CBS DOMAIN-CONTAINING PROTEIN"/>
    <property type="match status" value="1"/>
</dbReference>
<dbReference type="CDD" id="cd05401">
    <property type="entry name" value="NT_GlnE_GlnD_like"/>
    <property type="match status" value="1"/>
</dbReference>
<dbReference type="STRING" id="28066.RF819_06860"/>
<accession>A0A1T1AXT7</accession>
<dbReference type="RefSeq" id="WP_078366812.1">
    <property type="nucleotide sequence ID" value="NZ_MTJN01000002.1"/>
</dbReference>
<evidence type="ECO:0000259" key="3">
    <source>
        <dbReference type="PROSITE" id="PS50042"/>
    </source>
</evidence>
<dbReference type="InterPro" id="IPR051257">
    <property type="entry name" value="Diverse_CBS-Domain"/>
</dbReference>
<dbReference type="EMBL" id="MTJN01000002">
    <property type="protein sequence ID" value="OOV08946.1"/>
    <property type="molecule type" value="Genomic_DNA"/>
</dbReference>
<keyword evidence="1 2" id="KW-0129">CBS domain</keyword>
<evidence type="ECO:0000256" key="1">
    <source>
        <dbReference type="ARBA" id="ARBA00023122"/>
    </source>
</evidence>
<dbReference type="InterPro" id="IPR046342">
    <property type="entry name" value="CBS_dom_sf"/>
</dbReference>
<dbReference type="SUPFAM" id="SSF51206">
    <property type="entry name" value="cAMP-binding domain-like"/>
    <property type="match status" value="1"/>
</dbReference>
<comment type="caution">
    <text evidence="5">The sequence shown here is derived from an EMBL/GenBank/DDBJ whole genome shotgun (WGS) entry which is preliminary data.</text>
</comment>
<protein>
    <submittedName>
        <fullName evidence="5">Signal transduction protein</fullName>
    </submittedName>
</protein>
<dbReference type="PROSITE" id="PS50042">
    <property type="entry name" value="CNMP_BINDING_3"/>
    <property type="match status" value="1"/>
</dbReference>
<dbReference type="Pfam" id="PF00571">
    <property type="entry name" value="CBS"/>
    <property type="match status" value="1"/>
</dbReference>
<dbReference type="SMART" id="SM00116">
    <property type="entry name" value="CBS"/>
    <property type="match status" value="2"/>
</dbReference>
<dbReference type="Pfam" id="PF10335">
    <property type="entry name" value="DUF294_C"/>
    <property type="match status" value="1"/>
</dbReference>
<dbReference type="PANTHER" id="PTHR43080">
    <property type="entry name" value="CBS DOMAIN-CONTAINING PROTEIN CBSX3, MITOCHONDRIAL"/>
    <property type="match status" value="1"/>
</dbReference>
<gene>
    <name evidence="5" type="ORF">RF819_06860</name>
</gene>
<dbReference type="Gene3D" id="2.60.120.10">
    <property type="entry name" value="Jelly Rolls"/>
    <property type="match status" value="1"/>
</dbReference>
<dbReference type="InterPro" id="IPR000644">
    <property type="entry name" value="CBS_dom"/>
</dbReference>
<dbReference type="CDD" id="cd00038">
    <property type="entry name" value="CAP_ED"/>
    <property type="match status" value="1"/>
</dbReference>
<evidence type="ECO:0000313" key="5">
    <source>
        <dbReference type="EMBL" id="OOV08946.1"/>
    </source>
</evidence>
<dbReference type="InterPro" id="IPR014710">
    <property type="entry name" value="RmlC-like_jellyroll"/>
</dbReference>
<dbReference type="InterPro" id="IPR005105">
    <property type="entry name" value="GlnD_Uridyltrans_N"/>
</dbReference>
<reference evidence="5 6" key="1">
    <citation type="submission" date="2017-01" db="EMBL/GenBank/DDBJ databases">
        <title>Genome sequencing of Rhodoferax fermentans JCM 7819.</title>
        <authorList>
            <person name="Kim Y.J."/>
            <person name="Farh M.E.-A."/>
            <person name="Yang D.-C."/>
        </authorList>
    </citation>
    <scope>NUCLEOTIDE SEQUENCE [LARGE SCALE GENOMIC DNA]</scope>
    <source>
        <strain evidence="5 6">JCM 7819</strain>
    </source>
</reference>
<dbReference type="SUPFAM" id="SSF54631">
    <property type="entry name" value="CBS-domain pair"/>
    <property type="match status" value="1"/>
</dbReference>
<dbReference type="Gene3D" id="3.10.580.10">
    <property type="entry name" value="CBS-domain"/>
    <property type="match status" value="1"/>
</dbReference>
<evidence type="ECO:0000313" key="6">
    <source>
        <dbReference type="Proteomes" id="UP000190750"/>
    </source>
</evidence>
<dbReference type="PROSITE" id="PS51371">
    <property type="entry name" value="CBS"/>
    <property type="match status" value="1"/>
</dbReference>
<dbReference type="InterPro" id="IPR018821">
    <property type="entry name" value="DUF294_put_nucleoTrafse_sb-bd"/>
</dbReference>
<dbReference type="GO" id="GO:0008773">
    <property type="term" value="F:[protein-PII] uridylyltransferase activity"/>
    <property type="evidence" value="ECO:0007669"/>
    <property type="project" value="InterPro"/>
</dbReference>
<name>A0A1T1AXT7_RHOFE</name>
<dbReference type="InterPro" id="IPR018490">
    <property type="entry name" value="cNMP-bd_dom_sf"/>
</dbReference>
<keyword evidence="6" id="KW-1185">Reference proteome</keyword>
<feature type="domain" description="Cyclic nucleotide-binding" evidence="3">
    <location>
        <begin position="11"/>
        <end position="124"/>
    </location>
</feature>
<evidence type="ECO:0000256" key="2">
    <source>
        <dbReference type="PROSITE-ProRule" id="PRU00703"/>
    </source>
</evidence>
<dbReference type="Pfam" id="PF03445">
    <property type="entry name" value="DUF294"/>
    <property type="match status" value="1"/>
</dbReference>
<dbReference type="InterPro" id="IPR000595">
    <property type="entry name" value="cNMP-bd_dom"/>
</dbReference>
<dbReference type="Proteomes" id="UP000190750">
    <property type="component" value="Unassembled WGS sequence"/>
</dbReference>
<proteinExistence type="predicted"/>
<dbReference type="AlphaFoldDB" id="A0A1T1AXT7"/>
<dbReference type="Pfam" id="PF00027">
    <property type="entry name" value="cNMP_binding"/>
    <property type="match status" value="1"/>
</dbReference>
<organism evidence="5 6">
    <name type="scientific">Rhodoferax fermentans</name>
    <dbReference type="NCBI Taxonomy" id="28066"/>
    <lineage>
        <taxon>Bacteria</taxon>
        <taxon>Pseudomonadati</taxon>
        <taxon>Pseudomonadota</taxon>
        <taxon>Betaproteobacteria</taxon>
        <taxon>Burkholderiales</taxon>
        <taxon>Comamonadaceae</taxon>
        <taxon>Rhodoferax</taxon>
    </lineage>
</organism>
<feature type="domain" description="CBS" evidence="4">
    <location>
        <begin position="215"/>
        <end position="272"/>
    </location>
</feature>
<evidence type="ECO:0000259" key="4">
    <source>
        <dbReference type="PROSITE" id="PS51371"/>
    </source>
</evidence>